<evidence type="ECO:0000313" key="7">
    <source>
        <dbReference type="Proteomes" id="UP000244810"/>
    </source>
</evidence>
<sequence>MSDAEQNRSLDRGLTVLECLSRFGPRTLSEVARDADLPITTTRRLLTTLVERNFVRRSMADGRYRVNIMSRTALVDALSLEDQRFVDQLMVRLAALTRRIKWPCDLHVMDDLCMRFVDTTRPLSPHFMVPGVVDRRFNVFGAASGQACLALCPPSMVEHLIERTRGDAVFGLERFNMTKARLYDEIEATRARGYGKRLYPYLGETVAADNLSAVAVAVRSPNGTLFGIPLVFTGGLMSPEAFAEAHVEALRQAALG</sequence>
<keyword evidence="3" id="KW-0804">Transcription</keyword>
<dbReference type="AlphaFoldDB" id="A0A2T7UV59"/>
<dbReference type="RefSeq" id="WP_107750550.1">
    <property type="nucleotide sequence ID" value="NZ_QBKF01000002.1"/>
</dbReference>
<dbReference type="InterPro" id="IPR014757">
    <property type="entry name" value="Tscrpt_reg_IclR_C"/>
</dbReference>
<protein>
    <recommendedName>
        <fullName evidence="8">Transcriptional regulator</fullName>
    </recommendedName>
</protein>
<keyword evidence="7" id="KW-1185">Reference proteome</keyword>
<dbReference type="PROSITE" id="PS51078">
    <property type="entry name" value="ICLR_ED"/>
    <property type="match status" value="1"/>
</dbReference>
<reference evidence="6 7" key="1">
    <citation type="journal article" date="2011" name="Syst. Appl. Microbiol.">
        <title>Defluviimonas denitrificans gen. nov., sp. nov., and Pararhodobacter aggregans gen. nov., sp. nov., non-phototrophic Rhodobacteraceae from the biofilter of a marine aquaculture.</title>
        <authorList>
            <person name="Foesel B.U."/>
            <person name="Drake H.L."/>
            <person name="Schramm A."/>
        </authorList>
    </citation>
    <scope>NUCLEOTIDE SEQUENCE [LARGE SCALE GENOMIC DNA]</scope>
    <source>
        <strain evidence="6 7">D1-19</strain>
    </source>
</reference>
<dbReference type="InterPro" id="IPR005471">
    <property type="entry name" value="Tscrpt_reg_IclR_N"/>
</dbReference>
<dbReference type="SMART" id="SM00346">
    <property type="entry name" value="HTH_ICLR"/>
    <property type="match status" value="1"/>
</dbReference>
<dbReference type="Pfam" id="PF01614">
    <property type="entry name" value="IclR_C"/>
    <property type="match status" value="1"/>
</dbReference>
<evidence type="ECO:0000259" key="4">
    <source>
        <dbReference type="PROSITE" id="PS51077"/>
    </source>
</evidence>
<organism evidence="6 7">
    <name type="scientific">Pararhodobacter aggregans</name>
    <dbReference type="NCBI Taxonomy" id="404875"/>
    <lineage>
        <taxon>Bacteria</taxon>
        <taxon>Pseudomonadati</taxon>
        <taxon>Pseudomonadota</taxon>
        <taxon>Alphaproteobacteria</taxon>
        <taxon>Rhodobacterales</taxon>
        <taxon>Paracoccaceae</taxon>
        <taxon>Pararhodobacter</taxon>
    </lineage>
</organism>
<dbReference type="GO" id="GO:0003700">
    <property type="term" value="F:DNA-binding transcription factor activity"/>
    <property type="evidence" value="ECO:0007669"/>
    <property type="project" value="TreeGrafter"/>
</dbReference>
<accession>A0A2T7UV59</accession>
<dbReference type="PANTHER" id="PTHR30136">
    <property type="entry name" value="HELIX-TURN-HELIX TRANSCRIPTIONAL REGULATOR, ICLR FAMILY"/>
    <property type="match status" value="1"/>
</dbReference>
<dbReference type="Proteomes" id="UP000244810">
    <property type="component" value="Unassembled WGS sequence"/>
</dbReference>
<dbReference type="SUPFAM" id="SSF46785">
    <property type="entry name" value="Winged helix' DNA-binding domain"/>
    <property type="match status" value="1"/>
</dbReference>
<evidence type="ECO:0000313" key="6">
    <source>
        <dbReference type="EMBL" id="PVE48562.1"/>
    </source>
</evidence>
<dbReference type="SUPFAM" id="SSF55781">
    <property type="entry name" value="GAF domain-like"/>
    <property type="match status" value="1"/>
</dbReference>
<dbReference type="OrthoDB" id="6057486at2"/>
<dbReference type="Gene3D" id="1.10.10.10">
    <property type="entry name" value="Winged helix-like DNA-binding domain superfamily/Winged helix DNA-binding domain"/>
    <property type="match status" value="1"/>
</dbReference>
<keyword evidence="2" id="KW-0238">DNA-binding</keyword>
<dbReference type="InterPro" id="IPR050707">
    <property type="entry name" value="HTH_MetabolicPath_Reg"/>
</dbReference>
<dbReference type="InterPro" id="IPR036390">
    <property type="entry name" value="WH_DNA-bd_sf"/>
</dbReference>
<evidence type="ECO:0000256" key="2">
    <source>
        <dbReference type="ARBA" id="ARBA00023125"/>
    </source>
</evidence>
<dbReference type="InterPro" id="IPR036388">
    <property type="entry name" value="WH-like_DNA-bd_sf"/>
</dbReference>
<dbReference type="EMBL" id="QDDR01000002">
    <property type="protein sequence ID" value="PVE48562.1"/>
    <property type="molecule type" value="Genomic_DNA"/>
</dbReference>
<gene>
    <name evidence="6" type="ORF">DDE23_05775</name>
</gene>
<feature type="domain" description="HTH iclR-type" evidence="4">
    <location>
        <begin position="7"/>
        <end position="68"/>
    </location>
</feature>
<dbReference type="PROSITE" id="PS51077">
    <property type="entry name" value="HTH_ICLR"/>
    <property type="match status" value="1"/>
</dbReference>
<keyword evidence="1" id="KW-0805">Transcription regulation</keyword>
<evidence type="ECO:0000259" key="5">
    <source>
        <dbReference type="PROSITE" id="PS51078"/>
    </source>
</evidence>
<evidence type="ECO:0000256" key="1">
    <source>
        <dbReference type="ARBA" id="ARBA00023015"/>
    </source>
</evidence>
<proteinExistence type="predicted"/>
<dbReference type="Gene3D" id="3.30.450.40">
    <property type="match status" value="1"/>
</dbReference>
<dbReference type="PANTHER" id="PTHR30136:SF23">
    <property type="entry name" value="DNA-BINDING TRANSCRIPTIONAL ACTIVATOR MHPR"/>
    <property type="match status" value="1"/>
</dbReference>
<name>A0A2T7UV59_9RHOB</name>
<dbReference type="GO" id="GO:0045892">
    <property type="term" value="P:negative regulation of DNA-templated transcription"/>
    <property type="evidence" value="ECO:0007669"/>
    <property type="project" value="TreeGrafter"/>
</dbReference>
<comment type="caution">
    <text evidence="6">The sequence shown here is derived from an EMBL/GenBank/DDBJ whole genome shotgun (WGS) entry which is preliminary data.</text>
</comment>
<dbReference type="InterPro" id="IPR029016">
    <property type="entry name" value="GAF-like_dom_sf"/>
</dbReference>
<evidence type="ECO:0008006" key="8">
    <source>
        <dbReference type="Google" id="ProtNLM"/>
    </source>
</evidence>
<feature type="domain" description="IclR-ED" evidence="5">
    <location>
        <begin position="71"/>
        <end position="256"/>
    </location>
</feature>
<dbReference type="GO" id="GO:0003677">
    <property type="term" value="F:DNA binding"/>
    <property type="evidence" value="ECO:0007669"/>
    <property type="project" value="UniProtKB-KW"/>
</dbReference>
<evidence type="ECO:0000256" key="3">
    <source>
        <dbReference type="ARBA" id="ARBA00023163"/>
    </source>
</evidence>
<dbReference type="Pfam" id="PF09339">
    <property type="entry name" value="HTH_IclR"/>
    <property type="match status" value="1"/>
</dbReference>